<dbReference type="GO" id="GO:0030145">
    <property type="term" value="F:manganese ion binding"/>
    <property type="evidence" value="ECO:0007669"/>
    <property type="project" value="TreeGrafter"/>
</dbReference>
<dbReference type="PROSITE" id="PS51409">
    <property type="entry name" value="ARGINASE_2"/>
    <property type="match status" value="1"/>
</dbReference>
<evidence type="ECO:0000256" key="6">
    <source>
        <dbReference type="ARBA" id="ARBA00022801"/>
    </source>
</evidence>
<accession>A0A1H0R0S9</accession>
<dbReference type="Pfam" id="PF00491">
    <property type="entry name" value="Arginase"/>
    <property type="match status" value="1"/>
</dbReference>
<evidence type="ECO:0000256" key="2">
    <source>
        <dbReference type="ARBA" id="ARBA00012168"/>
    </source>
</evidence>
<dbReference type="InterPro" id="IPR020855">
    <property type="entry name" value="Ureohydrolase_Mn_BS"/>
</dbReference>
<dbReference type="PANTHER" id="PTHR43782">
    <property type="entry name" value="ARGINASE"/>
    <property type="match status" value="1"/>
</dbReference>
<dbReference type="PROSITE" id="PS01053">
    <property type="entry name" value="ARGINASE_1"/>
    <property type="match status" value="1"/>
</dbReference>
<dbReference type="NCBIfam" id="TIGR01229">
    <property type="entry name" value="rocF_arginase"/>
    <property type="match status" value="1"/>
</dbReference>
<comment type="cofactor">
    <cofactor evidence="10 13">
        <name>Mn(2+)</name>
        <dbReference type="ChEBI" id="CHEBI:29035"/>
    </cofactor>
    <text evidence="10 13">Binds 2 manganese ions per subunit.</text>
</comment>
<keyword evidence="4 13" id="KW-0056">Arginine metabolism</keyword>
<evidence type="ECO:0000256" key="8">
    <source>
        <dbReference type="ARBA" id="ARBA00047391"/>
    </source>
</evidence>
<evidence type="ECO:0000256" key="12">
    <source>
        <dbReference type="RuleBase" id="RU003684"/>
    </source>
</evidence>
<feature type="binding site" evidence="10">
    <location>
        <position position="113"/>
    </location>
    <ligand>
        <name>Mn(2+)</name>
        <dbReference type="ChEBI" id="CHEBI:29035"/>
        <label>1</label>
    </ligand>
</feature>
<dbReference type="InterPro" id="IPR014033">
    <property type="entry name" value="Arginase"/>
</dbReference>
<evidence type="ECO:0000256" key="1">
    <source>
        <dbReference type="ARBA" id="ARBA00005098"/>
    </source>
</evidence>
<dbReference type="InterPro" id="IPR006035">
    <property type="entry name" value="Ureohydrolase"/>
</dbReference>
<dbReference type="GO" id="GO:0000050">
    <property type="term" value="P:urea cycle"/>
    <property type="evidence" value="ECO:0007669"/>
    <property type="project" value="UniProtKB-UniPathway"/>
</dbReference>
<gene>
    <name evidence="14" type="ORF">SAMN05660330_02145</name>
</gene>
<dbReference type="EMBL" id="FNJI01000013">
    <property type="protein sequence ID" value="SDP22646.1"/>
    <property type="molecule type" value="Genomic_DNA"/>
</dbReference>
<dbReference type="SUPFAM" id="SSF52768">
    <property type="entry name" value="Arginase/deacetylase"/>
    <property type="match status" value="1"/>
</dbReference>
<evidence type="ECO:0000256" key="3">
    <source>
        <dbReference type="ARBA" id="ARBA00018123"/>
    </source>
</evidence>
<dbReference type="Gene3D" id="3.40.800.10">
    <property type="entry name" value="Ureohydrolase domain"/>
    <property type="match status" value="1"/>
</dbReference>
<evidence type="ECO:0000256" key="4">
    <source>
        <dbReference type="ARBA" id="ARBA00022503"/>
    </source>
</evidence>
<comment type="similarity">
    <text evidence="11 12">Belongs to the arginase family.</text>
</comment>
<dbReference type="UniPathway" id="UPA00158">
    <property type="reaction ID" value="UER00270"/>
</dbReference>
<dbReference type="GO" id="GO:0004053">
    <property type="term" value="F:arginase activity"/>
    <property type="evidence" value="ECO:0007669"/>
    <property type="project" value="UniProtKB-UniRule"/>
</dbReference>
<dbReference type="GO" id="GO:0005737">
    <property type="term" value="C:cytoplasm"/>
    <property type="evidence" value="ECO:0007669"/>
    <property type="project" value="TreeGrafter"/>
</dbReference>
<dbReference type="GO" id="GO:0006525">
    <property type="term" value="P:arginine metabolic process"/>
    <property type="evidence" value="ECO:0007669"/>
    <property type="project" value="UniProtKB-KW"/>
</dbReference>
<evidence type="ECO:0000313" key="14">
    <source>
        <dbReference type="EMBL" id="SDP22646.1"/>
    </source>
</evidence>
<dbReference type="Proteomes" id="UP000199073">
    <property type="component" value="Unassembled WGS sequence"/>
</dbReference>
<feature type="binding site" evidence="10">
    <location>
        <position position="111"/>
    </location>
    <ligand>
        <name>Mn(2+)</name>
        <dbReference type="ChEBI" id="CHEBI:29035"/>
        <label>1</label>
    </ligand>
</feature>
<name>A0A1H0R0S9_9BACT</name>
<proteinExistence type="inferred from homology"/>
<evidence type="ECO:0000256" key="7">
    <source>
        <dbReference type="ARBA" id="ARBA00023211"/>
    </source>
</evidence>
<feature type="binding site" evidence="10">
    <location>
        <position position="214"/>
    </location>
    <ligand>
        <name>Mn(2+)</name>
        <dbReference type="ChEBI" id="CHEBI:29035"/>
        <label>1</label>
    </ligand>
</feature>
<evidence type="ECO:0000256" key="10">
    <source>
        <dbReference type="PIRSR" id="PIRSR036979-1"/>
    </source>
</evidence>
<organism evidence="14 15">
    <name type="scientific">Desulforhopalus singaporensis</name>
    <dbReference type="NCBI Taxonomy" id="91360"/>
    <lineage>
        <taxon>Bacteria</taxon>
        <taxon>Pseudomonadati</taxon>
        <taxon>Thermodesulfobacteriota</taxon>
        <taxon>Desulfobulbia</taxon>
        <taxon>Desulfobulbales</taxon>
        <taxon>Desulfocapsaceae</taxon>
        <taxon>Desulforhopalus</taxon>
    </lineage>
</organism>
<protein>
    <recommendedName>
        <fullName evidence="3 9">Arginase</fullName>
        <ecNumber evidence="2 9">3.5.3.1</ecNumber>
    </recommendedName>
</protein>
<dbReference type="InterPro" id="IPR023696">
    <property type="entry name" value="Ureohydrolase_dom_sf"/>
</dbReference>
<evidence type="ECO:0000256" key="5">
    <source>
        <dbReference type="ARBA" id="ARBA00022723"/>
    </source>
</evidence>
<dbReference type="CDD" id="cd09989">
    <property type="entry name" value="Arginase"/>
    <property type="match status" value="1"/>
</dbReference>
<dbReference type="EC" id="3.5.3.1" evidence="2 9"/>
<comment type="pathway">
    <text evidence="1">Nitrogen metabolism; urea cycle; L-ornithine and urea from L-arginine: step 1/1.</text>
</comment>
<dbReference type="PIRSF" id="PIRSF036979">
    <property type="entry name" value="Arginase"/>
    <property type="match status" value="1"/>
</dbReference>
<evidence type="ECO:0000256" key="9">
    <source>
        <dbReference type="NCBIfam" id="TIGR01229"/>
    </source>
</evidence>
<evidence type="ECO:0000256" key="13">
    <source>
        <dbReference type="RuleBase" id="RU361159"/>
    </source>
</evidence>
<sequence>MDLGQSHRGVDMGPSAVRYADLASNLTALGYSCRDSGNITIPGRYELSGTSLRERLPLICEGCRSAYKLGKESIEAGEIPIFLGGDHSSSVGTVGGVTDNSEVGLLWIDAHGDFNTPETSDSQNVHGMALAVLLGLGPEELVNVGRKGPKVKPENVVLIGQRELDDQEKKLIRDSGVTIYTMRDVDEFGIRQVVLRTLDKLGSLDKLHVSLDLDVMDPLDAPGVGTPSQGGLTYREGQLVMEMLADTGKLHSVDIMEINPILDIQNRTAQMAVNLVSSLFGKKII</sequence>
<keyword evidence="15" id="KW-1185">Reference proteome</keyword>
<dbReference type="PRINTS" id="PR00116">
    <property type="entry name" value="ARGINASE"/>
</dbReference>
<dbReference type="PANTHER" id="PTHR43782:SF3">
    <property type="entry name" value="ARGINASE"/>
    <property type="match status" value="1"/>
</dbReference>
<feature type="binding site" evidence="10">
    <location>
        <position position="212"/>
    </location>
    <ligand>
        <name>Mn(2+)</name>
        <dbReference type="ChEBI" id="CHEBI:29035"/>
        <label>1</label>
    </ligand>
</feature>
<dbReference type="FunFam" id="3.40.800.10:FF:000012">
    <property type="entry name" value="Arginase"/>
    <property type="match status" value="1"/>
</dbReference>
<keyword evidence="7 10" id="KW-0464">Manganese</keyword>
<evidence type="ECO:0000256" key="11">
    <source>
        <dbReference type="PROSITE-ProRule" id="PRU00742"/>
    </source>
</evidence>
<keyword evidence="5 10" id="KW-0479">Metal-binding</keyword>
<reference evidence="14 15" key="1">
    <citation type="submission" date="2016-10" db="EMBL/GenBank/DDBJ databases">
        <authorList>
            <person name="de Groot N.N."/>
        </authorList>
    </citation>
    <scope>NUCLEOTIDE SEQUENCE [LARGE SCALE GENOMIC DNA]</scope>
    <source>
        <strain evidence="14 15">DSM 12130</strain>
    </source>
</reference>
<feature type="binding site" evidence="10">
    <location>
        <position position="109"/>
    </location>
    <ligand>
        <name>Mn(2+)</name>
        <dbReference type="ChEBI" id="CHEBI:29035"/>
        <label>1</label>
    </ligand>
</feature>
<dbReference type="AlphaFoldDB" id="A0A1H0R0S9"/>
<dbReference type="STRING" id="91360.SAMN05660330_02145"/>
<keyword evidence="6 12" id="KW-0378">Hydrolase</keyword>
<evidence type="ECO:0000313" key="15">
    <source>
        <dbReference type="Proteomes" id="UP000199073"/>
    </source>
</evidence>
<feature type="binding site" evidence="10">
    <location>
        <position position="87"/>
    </location>
    <ligand>
        <name>Mn(2+)</name>
        <dbReference type="ChEBI" id="CHEBI:29035"/>
        <label>1</label>
    </ligand>
</feature>
<comment type="catalytic activity">
    <reaction evidence="8 13">
        <text>L-arginine + H2O = urea + L-ornithine</text>
        <dbReference type="Rhea" id="RHEA:20569"/>
        <dbReference type="ChEBI" id="CHEBI:15377"/>
        <dbReference type="ChEBI" id="CHEBI:16199"/>
        <dbReference type="ChEBI" id="CHEBI:32682"/>
        <dbReference type="ChEBI" id="CHEBI:46911"/>
        <dbReference type="EC" id="3.5.3.1"/>
    </reaction>
</comment>